<dbReference type="CDD" id="cd01949">
    <property type="entry name" value="GGDEF"/>
    <property type="match status" value="1"/>
</dbReference>
<dbReference type="InterPro" id="IPR035965">
    <property type="entry name" value="PAS-like_dom_sf"/>
</dbReference>
<dbReference type="RefSeq" id="WP_126156675.1">
    <property type="nucleotide sequence ID" value="NZ_RQXW01000001.1"/>
</dbReference>
<dbReference type="InterPro" id="IPR033480">
    <property type="entry name" value="sCache_2"/>
</dbReference>
<sequence>MDLKREEKAGSTGLPTQLLWGGSFIVLLLLCSQTVYFYFNAQTRYQQQLGELQDKLIKEQHSRLSSELADAEQMIDQMFAEATDLIRQQTRSQTHQALALMNSLYQRYHEQLSEAEMKKMLIESLRDIRFFDDRGYYFIDDMDGTLLLSPILPGNEGTSLLGLRDDTRHNIFQGLVAAVSNAQKEGFSHYRWYAPDNNKVMRNKVAHVGTFEPYNWIVGNGDYFYRFEDDLKPRIYNALRNIHFGRTGYIALLDRDGRLLASGATPEREGFNYLNDPDPIIRQGAQQALATAQAGGGYLSYDWYQTEDASPSHRLSLVKPIEDRGWVLIAGIYQDEVNELFSSQEQRLGEAIKQGWSHQLIAIITIGILALLIALSYSRWLKSRFKRYDDNITQQQDKLREFAESLKLSALIVESAHEGVIVCDADNRIVKVNSAFTRITGYQLSEVLGKTPAILTSGLQDNDFYKEMWHTLNTEGAWRGEVWSKRKDGEVYPEWLSISVNRYSNGEVQNYIATFSDITHLKNLENKLRYLAETDPLTGLANRRTLMDCLNRDLAAQQRYHSAGVALFFIDLDRFKAINDCYGHDIGDSLLIEMSNRLKASLRESDLPCRVGGDEFILIIKFKEGKEGVKELPLLCQRLLNEMTKPLRLTGIDIDISCSMGVAVSSKDDDAYSLMKNADQALYKAKGEGRGCACFFDETISTTVYPSAIEVESTDQKD</sequence>
<name>A0A430KVB8_9GAMM</name>
<dbReference type="PANTHER" id="PTHR46663">
    <property type="entry name" value="DIGUANYLATE CYCLASE DGCT-RELATED"/>
    <property type="match status" value="1"/>
</dbReference>
<dbReference type="GO" id="GO:0003824">
    <property type="term" value="F:catalytic activity"/>
    <property type="evidence" value="ECO:0007669"/>
    <property type="project" value="UniProtKB-ARBA"/>
</dbReference>
<dbReference type="OrthoDB" id="8416215at2"/>
<dbReference type="Gene3D" id="3.30.450.20">
    <property type="entry name" value="PAS domain"/>
    <property type="match status" value="3"/>
</dbReference>
<keyword evidence="7" id="KW-0175">Coiled coil</keyword>
<feature type="domain" description="PAC" evidence="10">
    <location>
        <begin position="478"/>
        <end position="530"/>
    </location>
</feature>
<keyword evidence="5 8" id="KW-1133">Transmembrane helix</keyword>
<dbReference type="InterPro" id="IPR000700">
    <property type="entry name" value="PAS-assoc_C"/>
</dbReference>
<evidence type="ECO:0000313" key="13">
    <source>
        <dbReference type="Proteomes" id="UP000283087"/>
    </source>
</evidence>
<feature type="coiled-coil region" evidence="7">
    <location>
        <begin position="61"/>
        <end position="88"/>
    </location>
</feature>
<dbReference type="PROSITE" id="PS50112">
    <property type="entry name" value="PAS"/>
    <property type="match status" value="1"/>
</dbReference>
<gene>
    <name evidence="12" type="ORF">EH243_00505</name>
</gene>
<dbReference type="InterPro" id="IPR043128">
    <property type="entry name" value="Rev_trsase/Diguanyl_cyclase"/>
</dbReference>
<dbReference type="FunFam" id="3.30.70.270:FF:000001">
    <property type="entry name" value="Diguanylate cyclase domain protein"/>
    <property type="match status" value="1"/>
</dbReference>
<evidence type="ECO:0000256" key="8">
    <source>
        <dbReference type="SAM" id="Phobius"/>
    </source>
</evidence>
<dbReference type="PROSITE" id="PS50113">
    <property type="entry name" value="PAC"/>
    <property type="match status" value="1"/>
</dbReference>
<dbReference type="InterPro" id="IPR001610">
    <property type="entry name" value="PAC"/>
</dbReference>
<evidence type="ECO:0000256" key="4">
    <source>
        <dbReference type="ARBA" id="ARBA00022692"/>
    </source>
</evidence>
<dbReference type="Pfam" id="PF00990">
    <property type="entry name" value="GGDEF"/>
    <property type="match status" value="1"/>
</dbReference>
<dbReference type="InterPro" id="IPR000014">
    <property type="entry name" value="PAS"/>
</dbReference>
<comment type="subcellular location">
    <subcellularLocation>
        <location evidence="2">Cell membrane</location>
        <topology evidence="2">Multi-pass membrane protein</topology>
    </subcellularLocation>
</comment>
<evidence type="ECO:0000256" key="2">
    <source>
        <dbReference type="ARBA" id="ARBA00004651"/>
    </source>
</evidence>
<feature type="transmembrane region" description="Helical" evidence="8">
    <location>
        <begin position="18"/>
        <end position="39"/>
    </location>
</feature>
<keyword evidence="6 8" id="KW-0472">Membrane</keyword>
<comment type="cofactor">
    <cofactor evidence="1">
        <name>Mg(2+)</name>
        <dbReference type="ChEBI" id="CHEBI:18420"/>
    </cofactor>
</comment>
<comment type="caution">
    <text evidence="12">The sequence shown here is derived from an EMBL/GenBank/DDBJ whole genome shotgun (WGS) entry which is preliminary data.</text>
</comment>
<dbReference type="PROSITE" id="PS50887">
    <property type="entry name" value="GGDEF"/>
    <property type="match status" value="1"/>
</dbReference>
<keyword evidence="13" id="KW-1185">Reference proteome</keyword>
<evidence type="ECO:0000259" key="9">
    <source>
        <dbReference type="PROSITE" id="PS50112"/>
    </source>
</evidence>
<dbReference type="SMART" id="SM00267">
    <property type="entry name" value="GGDEF"/>
    <property type="match status" value="1"/>
</dbReference>
<dbReference type="InterPro" id="IPR052163">
    <property type="entry name" value="DGC-Regulatory_Protein"/>
</dbReference>
<dbReference type="PANTHER" id="PTHR46663:SF3">
    <property type="entry name" value="SLL0267 PROTEIN"/>
    <property type="match status" value="1"/>
</dbReference>
<dbReference type="InterPro" id="IPR004010">
    <property type="entry name" value="Double_Cache_2"/>
</dbReference>
<evidence type="ECO:0000256" key="5">
    <source>
        <dbReference type="ARBA" id="ARBA00022989"/>
    </source>
</evidence>
<feature type="domain" description="PAS" evidence="9">
    <location>
        <begin position="405"/>
        <end position="451"/>
    </location>
</feature>
<dbReference type="InterPro" id="IPR000160">
    <property type="entry name" value="GGDEF_dom"/>
</dbReference>
<dbReference type="NCBIfam" id="TIGR00254">
    <property type="entry name" value="GGDEF"/>
    <property type="match status" value="1"/>
</dbReference>
<dbReference type="Gene3D" id="3.30.70.270">
    <property type="match status" value="1"/>
</dbReference>
<dbReference type="Pfam" id="PF08269">
    <property type="entry name" value="dCache_2"/>
    <property type="match status" value="1"/>
</dbReference>
<proteinExistence type="predicted"/>
<dbReference type="NCBIfam" id="TIGR00229">
    <property type="entry name" value="sensory_box"/>
    <property type="match status" value="1"/>
</dbReference>
<evidence type="ECO:0000259" key="10">
    <source>
        <dbReference type="PROSITE" id="PS50113"/>
    </source>
</evidence>
<evidence type="ECO:0000256" key="7">
    <source>
        <dbReference type="SAM" id="Coils"/>
    </source>
</evidence>
<evidence type="ECO:0000256" key="3">
    <source>
        <dbReference type="ARBA" id="ARBA00022475"/>
    </source>
</evidence>
<reference evidence="12 13" key="1">
    <citation type="submission" date="2018-11" db="EMBL/GenBank/DDBJ databases">
        <title>The draft genome sequence of Amphritea opalescens ANRC-JH13T.</title>
        <authorList>
            <person name="Fang Z."/>
            <person name="Zhang Y."/>
            <person name="Han X."/>
        </authorList>
    </citation>
    <scope>NUCLEOTIDE SEQUENCE [LARGE SCALE GENOMIC DNA]</scope>
    <source>
        <strain evidence="12 13">ANRC-JH13</strain>
    </source>
</reference>
<evidence type="ECO:0000313" key="12">
    <source>
        <dbReference type="EMBL" id="RTE67465.1"/>
    </source>
</evidence>
<dbReference type="GO" id="GO:0005886">
    <property type="term" value="C:plasma membrane"/>
    <property type="evidence" value="ECO:0007669"/>
    <property type="project" value="UniProtKB-SubCell"/>
</dbReference>
<dbReference type="Proteomes" id="UP000283087">
    <property type="component" value="Unassembled WGS sequence"/>
</dbReference>
<dbReference type="CDD" id="cd00130">
    <property type="entry name" value="PAS"/>
    <property type="match status" value="1"/>
</dbReference>
<keyword evidence="3" id="KW-1003">Cell membrane</keyword>
<evidence type="ECO:0000259" key="11">
    <source>
        <dbReference type="PROSITE" id="PS50887"/>
    </source>
</evidence>
<dbReference type="EMBL" id="RQXW01000001">
    <property type="protein sequence ID" value="RTE67465.1"/>
    <property type="molecule type" value="Genomic_DNA"/>
</dbReference>
<feature type="domain" description="GGDEF" evidence="11">
    <location>
        <begin position="563"/>
        <end position="698"/>
    </location>
</feature>
<keyword evidence="4 8" id="KW-0812">Transmembrane</keyword>
<organism evidence="12 13">
    <name type="scientific">Amphritea opalescens</name>
    <dbReference type="NCBI Taxonomy" id="2490544"/>
    <lineage>
        <taxon>Bacteria</taxon>
        <taxon>Pseudomonadati</taxon>
        <taxon>Pseudomonadota</taxon>
        <taxon>Gammaproteobacteria</taxon>
        <taxon>Oceanospirillales</taxon>
        <taxon>Oceanospirillaceae</taxon>
        <taxon>Amphritea</taxon>
    </lineage>
</organism>
<dbReference type="SMART" id="SM00091">
    <property type="entry name" value="PAS"/>
    <property type="match status" value="1"/>
</dbReference>
<dbReference type="InterPro" id="IPR029787">
    <property type="entry name" value="Nucleotide_cyclase"/>
</dbReference>
<dbReference type="SUPFAM" id="SSF55785">
    <property type="entry name" value="PYP-like sensor domain (PAS domain)"/>
    <property type="match status" value="1"/>
</dbReference>
<dbReference type="SMART" id="SM00086">
    <property type="entry name" value="PAC"/>
    <property type="match status" value="1"/>
</dbReference>
<evidence type="ECO:0000256" key="1">
    <source>
        <dbReference type="ARBA" id="ARBA00001946"/>
    </source>
</evidence>
<evidence type="ECO:0000256" key="6">
    <source>
        <dbReference type="ARBA" id="ARBA00023136"/>
    </source>
</evidence>
<protein>
    <submittedName>
        <fullName evidence="12">Diguanylate cyclase</fullName>
    </submittedName>
</protein>
<dbReference type="SUPFAM" id="SSF55073">
    <property type="entry name" value="Nucleotide cyclase"/>
    <property type="match status" value="1"/>
</dbReference>
<feature type="transmembrane region" description="Helical" evidence="8">
    <location>
        <begin position="356"/>
        <end position="377"/>
    </location>
</feature>
<dbReference type="AlphaFoldDB" id="A0A430KVB8"/>
<dbReference type="SMART" id="SM01049">
    <property type="entry name" value="Cache_2"/>
    <property type="match status" value="2"/>
</dbReference>
<accession>A0A430KVB8</accession>
<dbReference type="Pfam" id="PF13426">
    <property type="entry name" value="PAS_9"/>
    <property type="match status" value="1"/>
</dbReference>